<accession>A0A2H0RBW8</accession>
<dbReference type="GO" id="GO:0008703">
    <property type="term" value="F:5-amino-6-(5-phosphoribosylamino)uracil reductase activity"/>
    <property type="evidence" value="ECO:0007669"/>
    <property type="project" value="InterPro"/>
</dbReference>
<dbReference type="EMBL" id="PCXU01000020">
    <property type="protein sequence ID" value="PIR43524.1"/>
    <property type="molecule type" value="Genomic_DNA"/>
</dbReference>
<reference evidence="2 3" key="1">
    <citation type="submission" date="2017-09" db="EMBL/GenBank/DDBJ databases">
        <title>Depth-based differentiation of microbial function through sediment-hosted aquifers and enrichment of novel symbionts in the deep terrestrial subsurface.</title>
        <authorList>
            <person name="Probst A.J."/>
            <person name="Ladd B."/>
            <person name="Jarett J.K."/>
            <person name="Geller-Mcgrath D.E."/>
            <person name="Sieber C.M."/>
            <person name="Emerson J.B."/>
            <person name="Anantharaman K."/>
            <person name="Thomas B.C."/>
            <person name="Malmstrom R."/>
            <person name="Stieglmeier M."/>
            <person name="Klingl A."/>
            <person name="Woyke T."/>
            <person name="Ryan C.M."/>
            <person name="Banfield J.F."/>
        </authorList>
    </citation>
    <scope>NUCLEOTIDE SEQUENCE [LARGE SCALE GENOMIC DNA]</scope>
    <source>
        <strain evidence="2">CG10_big_fil_rev_8_21_14_0_10_32_10</strain>
    </source>
</reference>
<comment type="caution">
    <text evidence="2">The sequence shown here is derived from an EMBL/GenBank/DDBJ whole genome shotgun (WGS) entry which is preliminary data.</text>
</comment>
<dbReference type="Proteomes" id="UP000230214">
    <property type="component" value="Unassembled WGS sequence"/>
</dbReference>
<dbReference type="InterPro" id="IPR050765">
    <property type="entry name" value="Riboflavin_Biosynth_HTPR"/>
</dbReference>
<dbReference type="Gene3D" id="3.40.430.10">
    <property type="entry name" value="Dihydrofolate Reductase, subunit A"/>
    <property type="match status" value="1"/>
</dbReference>
<organism evidence="2 3">
    <name type="scientific">candidate division WWE3 bacterium CG10_big_fil_rev_8_21_14_0_10_32_10</name>
    <dbReference type="NCBI Taxonomy" id="1975090"/>
    <lineage>
        <taxon>Bacteria</taxon>
        <taxon>Katanobacteria</taxon>
    </lineage>
</organism>
<proteinExistence type="predicted"/>
<evidence type="ECO:0000313" key="2">
    <source>
        <dbReference type="EMBL" id="PIR43524.1"/>
    </source>
</evidence>
<sequence>MHITIYGSISINGYVADLEERTEWVSSISKGYIKNLVENYDAVVLGKHSYEANRADFPYGSCFNVVLSSDSNLYQADQKILFTDKSPKDLVKYLHERGLEKALVIGGGITNTRFLTENIVDEILFSVHPLILGKGVKVFNDFEGMHGLKLIDFKNLNDDLLLMHYEVKK</sequence>
<evidence type="ECO:0000259" key="1">
    <source>
        <dbReference type="Pfam" id="PF01872"/>
    </source>
</evidence>
<dbReference type="Pfam" id="PF01872">
    <property type="entry name" value="RibD_C"/>
    <property type="match status" value="1"/>
</dbReference>
<dbReference type="AlphaFoldDB" id="A0A2H0RBW8"/>
<protein>
    <recommendedName>
        <fullName evidence="1">Bacterial bifunctional deaminase-reductase C-terminal domain-containing protein</fullName>
    </recommendedName>
</protein>
<dbReference type="PANTHER" id="PTHR38011">
    <property type="entry name" value="DIHYDROFOLATE REDUCTASE FAMILY PROTEIN (AFU_ORTHOLOGUE AFUA_8G06820)"/>
    <property type="match status" value="1"/>
</dbReference>
<dbReference type="InterPro" id="IPR002734">
    <property type="entry name" value="RibDG_C"/>
</dbReference>
<feature type="domain" description="Bacterial bifunctional deaminase-reductase C-terminal" evidence="1">
    <location>
        <begin position="3"/>
        <end position="161"/>
    </location>
</feature>
<evidence type="ECO:0000313" key="3">
    <source>
        <dbReference type="Proteomes" id="UP000230214"/>
    </source>
</evidence>
<dbReference type="InterPro" id="IPR024072">
    <property type="entry name" value="DHFR-like_dom_sf"/>
</dbReference>
<dbReference type="SUPFAM" id="SSF53597">
    <property type="entry name" value="Dihydrofolate reductase-like"/>
    <property type="match status" value="1"/>
</dbReference>
<dbReference type="GO" id="GO:0009231">
    <property type="term" value="P:riboflavin biosynthetic process"/>
    <property type="evidence" value="ECO:0007669"/>
    <property type="project" value="InterPro"/>
</dbReference>
<name>A0A2H0RBW8_UNCKA</name>
<gene>
    <name evidence="2" type="ORF">COV24_02325</name>
</gene>